<organism evidence="2 3">
    <name type="scientific">Nasonia vitripennis</name>
    <name type="common">Parasitic wasp</name>
    <dbReference type="NCBI Taxonomy" id="7425"/>
    <lineage>
        <taxon>Eukaryota</taxon>
        <taxon>Metazoa</taxon>
        <taxon>Ecdysozoa</taxon>
        <taxon>Arthropoda</taxon>
        <taxon>Hexapoda</taxon>
        <taxon>Insecta</taxon>
        <taxon>Pterygota</taxon>
        <taxon>Neoptera</taxon>
        <taxon>Endopterygota</taxon>
        <taxon>Hymenoptera</taxon>
        <taxon>Apocrita</taxon>
        <taxon>Proctotrupomorpha</taxon>
        <taxon>Chalcidoidea</taxon>
        <taxon>Pteromalidae</taxon>
        <taxon>Pteromalinae</taxon>
        <taxon>Nasonia</taxon>
    </lineage>
</organism>
<dbReference type="AlphaFoldDB" id="A0A7M7QPZ2"/>
<dbReference type="InterPro" id="IPR023780">
    <property type="entry name" value="Chromo_domain"/>
</dbReference>
<evidence type="ECO:0000259" key="1">
    <source>
        <dbReference type="PROSITE" id="PS50013"/>
    </source>
</evidence>
<dbReference type="CDD" id="cd00024">
    <property type="entry name" value="CD_CSD"/>
    <property type="match status" value="1"/>
</dbReference>
<dbReference type="SUPFAM" id="SSF54160">
    <property type="entry name" value="Chromo domain-like"/>
    <property type="match status" value="1"/>
</dbReference>
<dbReference type="PANTHER" id="PTHR46585:SF1">
    <property type="entry name" value="CHROMO DOMAIN-CONTAINING PROTEIN"/>
    <property type="match status" value="1"/>
</dbReference>
<proteinExistence type="predicted"/>
<dbReference type="Pfam" id="PF00385">
    <property type="entry name" value="Chromo"/>
    <property type="match status" value="1"/>
</dbReference>
<dbReference type="Gene3D" id="2.40.50.40">
    <property type="match status" value="1"/>
</dbReference>
<dbReference type="KEGG" id="nvi:116417983"/>
<dbReference type="InterPro" id="IPR016197">
    <property type="entry name" value="Chromo-like_dom_sf"/>
</dbReference>
<evidence type="ECO:0000313" key="2">
    <source>
        <dbReference type="EnsemblMetazoa" id="XP_031789033"/>
    </source>
</evidence>
<dbReference type="InParanoid" id="A0A7M7QPZ2"/>
<dbReference type="InterPro" id="IPR000953">
    <property type="entry name" value="Chromo/chromo_shadow_dom"/>
</dbReference>
<dbReference type="GO" id="GO:0005694">
    <property type="term" value="C:chromosome"/>
    <property type="evidence" value="ECO:0007669"/>
    <property type="project" value="UniProtKB-ARBA"/>
</dbReference>
<dbReference type="PANTHER" id="PTHR46585">
    <property type="entry name" value="INTEGRASE CORE DOMAIN CONTAINING PROTEIN"/>
    <property type="match status" value="1"/>
</dbReference>
<protein>
    <recommendedName>
        <fullName evidence="1">Chromo domain-containing protein</fullName>
    </recommendedName>
</protein>
<sequence>MPKMRPCDVSIYNAAKARENLAKRARLQSTYKNREKMASGVINKYKPGSYVRISRTKNTFEKGYEKNFSEEVFMIKRISNRQQLPTFILEDLNDEEIDGFFYLEELAHVGTKRMSDAAEQFKIERVIRTKGRGSKKQLLVKWAGYPDKFNSWISL</sequence>
<name>A0A7M7QPZ2_NASVI</name>
<dbReference type="RefSeq" id="XP_031789033.1">
    <property type="nucleotide sequence ID" value="XM_031933173.1"/>
</dbReference>
<dbReference type="Proteomes" id="UP000002358">
    <property type="component" value="Unassembled WGS sequence"/>
</dbReference>
<keyword evidence="3" id="KW-1185">Reference proteome</keyword>
<dbReference type="PROSITE" id="PS50013">
    <property type="entry name" value="CHROMO_2"/>
    <property type="match status" value="1"/>
</dbReference>
<feature type="domain" description="Chromo" evidence="1">
    <location>
        <begin position="121"/>
        <end position="155"/>
    </location>
</feature>
<evidence type="ECO:0000313" key="3">
    <source>
        <dbReference type="Proteomes" id="UP000002358"/>
    </source>
</evidence>
<dbReference type="GeneID" id="116417983"/>
<reference evidence="2" key="1">
    <citation type="submission" date="2021-01" db="UniProtKB">
        <authorList>
            <consortium name="EnsemblMetazoa"/>
        </authorList>
    </citation>
    <scope>IDENTIFICATION</scope>
</reference>
<accession>A0A7M7QPZ2</accession>
<dbReference type="EnsemblMetazoa" id="XM_031933173">
    <property type="protein sequence ID" value="XP_031789033"/>
    <property type="gene ID" value="LOC116417983"/>
</dbReference>
<dbReference type="OrthoDB" id="7680611at2759"/>